<dbReference type="GO" id="GO:0003700">
    <property type="term" value="F:DNA-binding transcription factor activity"/>
    <property type="evidence" value="ECO:0007669"/>
    <property type="project" value="InterPro"/>
</dbReference>
<comment type="caution">
    <text evidence="6">The sequence shown here is derived from an EMBL/GenBank/DDBJ whole genome shotgun (WGS) entry which is preliminary data.</text>
</comment>
<dbReference type="GO" id="GO:0045892">
    <property type="term" value="P:negative regulation of DNA-templated transcription"/>
    <property type="evidence" value="ECO:0007669"/>
    <property type="project" value="TreeGrafter"/>
</dbReference>
<dbReference type="SUPFAM" id="SSF46785">
    <property type="entry name" value="Winged helix' DNA-binding domain"/>
    <property type="match status" value="1"/>
</dbReference>
<dbReference type="SMART" id="SM00345">
    <property type="entry name" value="HTH_GNTR"/>
    <property type="match status" value="1"/>
</dbReference>
<accession>A0A5N8WRB5</accession>
<evidence type="ECO:0000256" key="1">
    <source>
        <dbReference type="ARBA" id="ARBA00023015"/>
    </source>
</evidence>
<dbReference type="EMBL" id="VMNX01000045">
    <property type="protein sequence ID" value="MPY49807.1"/>
    <property type="molecule type" value="Genomic_DNA"/>
</dbReference>
<dbReference type="Pfam" id="PF07702">
    <property type="entry name" value="UTRA"/>
    <property type="match status" value="1"/>
</dbReference>
<dbReference type="InterPro" id="IPR011663">
    <property type="entry name" value="UTRA"/>
</dbReference>
<evidence type="ECO:0000313" key="6">
    <source>
        <dbReference type="EMBL" id="MPY49807.1"/>
    </source>
</evidence>
<protein>
    <submittedName>
        <fullName evidence="6">GntR family transcriptional regulator</fullName>
    </submittedName>
</protein>
<dbReference type="InterPro" id="IPR028978">
    <property type="entry name" value="Chorismate_lyase_/UTRA_dom_sf"/>
</dbReference>
<dbReference type="PANTHER" id="PTHR44846">
    <property type="entry name" value="MANNOSYL-D-GLYCERATE TRANSPORT/METABOLISM SYSTEM REPRESSOR MNGR-RELATED"/>
    <property type="match status" value="1"/>
</dbReference>
<reference evidence="6 7" key="1">
    <citation type="submission" date="2019-09" db="EMBL/GenBank/DDBJ databases">
        <authorList>
            <person name="Duangmal K."/>
            <person name="Teo W.F.A."/>
            <person name="Lipun K."/>
        </authorList>
    </citation>
    <scope>NUCLEOTIDE SEQUENCE [LARGE SCALE GENOMIC DNA]</scope>
    <source>
        <strain evidence="6 7">K1PN6</strain>
    </source>
</reference>
<dbReference type="CDD" id="cd07377">
    <property type="entry name" value="WHTH_GntR"/>
    <property type="match status" value="1"/>
</dbReference>
<feature type="compositionally biased region" description="Basic and acidic residues" evidence="4">
    <location>
        <begin position="94"/>
        <end position="117"/>
    </location>
</feature>
<keyword evidence="7" id="KW-1185">Reference proteome</keyword>
<dbReference type="RefSeq" id="WP_152862857.1">
    <property type="nucleotide sequence ID" value="NZ_VMNX01000045.1"/>
</dbReference>
<keyword evidence="1" id="KW-0805">Transcription regulation</keyword>
<dbReference type="Gene3D" id="1.10.10.10">
    <property type="entry name" value="Winged helix-like DNA-binding domain superfamily/Winged helix DNA-binding domain"/>
    <property type="match status" value="1"/>
</dbReference>
<sequence length="256" mass="27037">MEVAAYRAVAADLRRRIEQGEIAPGEPLPSRADIARTYGVGSNVAAAAVRSLETDGLVKGRAGVGVFVREPSSSTTMARSWTHQRLQGRLAVDGGRDSSDDRSVRSTPHSRTEPAGDDVARRLGIAPADLVVRSEYLLARDGRPAMFCVSWESLSITGGTPVALPGAGPMAGHSVIARMSSIGLDITRSTETVTARPATREEADALDVVQGAPVAAIERTYYADARALETADLVVPGERFRLAYEIPAVSDGVDIA</sequence>
<dbReference type="InterPro" id="IPR000524">
    <property type="entry name" value="Tscrpt_reg_HTH_GntR"/>
</dbReference>
<name>A0A5N8WRB5_9ACTN</name>
<evidence type="ECO:0000313" key="7">
    <source>
        <dbReference type="Proteomes" id="UP000373149"/>
    </source>
</evidence>
<organism evidence="6 7">
    <name type="scientific">Streptomyces acidicola</name>
    <dbReference type="NCBI Taxonomy" id="2596892"/>
    <lineage>
        <taxon>Bacteria</taxon>
        <taxon>Bacillati</taxon>
        <taxon>Actinomycetota</taxon>
        <taxon>Actinomycetes</taxon>
        <taxon>Kitasatosporales</taxon>
        <taxon>Streptomycetaceae</taxon>
        <taxon>Streptomyces</taxon>
    </lineage>
</organism>
<dbReference type="InterPro" id="IPR036388">
    <property type="entry name" value="WH-like_DNA-bd_sf"/>
</dbReference>
<feature type="domain" description="HTH gntR-type" evidence="5">
    <location>
        <begin position="3"/>
        <end position="71"/>
    </location>
</feature>
<dbReference type="PROSITE" id="PS50949">
    <property type="entry name" value="HTH_GNTR"/>
    <property type="match status" value="1"/>
</dbReference>
<dbReference type="Gene3D" id="3.40.1410.10">
    <property type="entry name" value="Chorismate lyase-like"/>
    <property type="match status" value="1"/>
</dbReference>
<dbReference type="GO" id="GO:0003677">
    <property type="term" value="F:DNA binding"/>
    <property type="evidence" value="ECO:0007669"/>
    <property type="project" value="UniProtKB-KW"/>
</dbReference>
<proteinExistence type="predicted"/>
<evidence type="ECO:0000256" key="4">
    <source>
        <dbReference type="SAM" id="MobiDB-lite"/>
    </source>
</evidence>
<gene>
    <name evidence="6" type="ORF">FPZ41_15025</name>
</gene>
<dbReference type="AlphaFoldDB" id="A0A5N8WRB5"/>
<dbReference type="Pfam" id="PF00392">
    <property type="entry name" value="GntR"/>
    <property type="match status" value="1"/>
</dbReference>
<keyword evidence="3" id="KW-0804">Transcription</keyword>
<keyword evidence="2" id="KW-0238">DNA-binding</keyword>
<evidence type="ECO:0000256" key="3">
    <source>
        <dbReference type="ARBA" id="ARBA00023163"/>
    </source>
</evidence>
<dbReference type="Proteomes" id="UP000373149">
    <property type="component" value="Unassembled WGS sequence"/>
</dbReference>
<feature type="region of interest" description="Disordered" evidence="4">
    <location>
        <begin position="90"/>
        <end position="117"/>
    </location>
</feature>
<evidence type="ECO:0000256" key="2">
    <source>
        <dbReference type="ARBA" id="ARBA00023125"/>
    </source>
</evidence>
<dbReference type="InterPro" id="IPR036390">
    <property type="entry name" value="WH_DNA-bd_sf"/>
</dbReference>
<dbReference type="PANTHER" id="PTHR44846:SF17">
    <property type="entry name" value="GNTR-FAMILY TRANSCRIPTIONAL REGULATOR"/>
    <property type="match status" value="1"/>
</dbReference>
<dbReference type="SUPFAM" id="SSF64288">
    <property type="entry name" value="Chorismate lyase-like"/>
    <property type="match status" value="1"/>
</dbReference>
<evidence type="ECO:0000259" key="5">
    <source>
        <dbReference type="PROSITE" id="PS50949"/>
    </source>
</evidence>
<dbReference type="InterPro" id="IPR050679">
    <property type="entry name" value="Bact_HTH_transcr_reg"/>
</dbReference>
<dbReference type="SMART" id="SM00866">
    <property type="entry name" value="UTRA"/>
    <property type="match status" value="1"/>
</dbReference>